<sequence>MNRLLAAALSVAAGAALAVAAAFGVLALIDATPEQPNTPLLTYETPGSGR</sequence>
<proteinExistence type="predicted"/>
<feature type="signal peptide" evidence="1">
    <location>
        <begin position="1"/>
        <end position="20"/>
    </location>
</feature>
<dbReference type="RefSeq" id="WP_188339108.1">
    <property type="nucleotide sequence ID" value="NZ_CP061281.1"/>
</dbReference>
<accession>A0A7H1BCH0</accession>
<dbReference type="EMBL" id="CP061281">
    <property type="protein sequence ID" value="QNS06425.1"/>
    <property type="molecule type" value="Genomic_DNA"/>
</dbReference>
<keyword evidence="3" id="KW-1185">Reference proteome</keyword>
<name>A0A7H1BCH0_9ACTN</name>
<dbReference type="Pfam" id="PF11021">
    <property type="entry name" value="DUF2613"/>
    <property type="match status" value="1"/>
</dbReference>
<dbReference type="KEGG" id="sxn:IAG42_24475"/>
<dbReference type="Proteomes" id="UP000516428">
    <property type="component" value="Chromosome"/>
</dbReference>
<gene>
    <name evidence="2" type="ORF">IAG42_24475</name>
</gene>
<keyword evidence="1" id="KW-0732">Signal</keyword>
<evidence type="ECO:0000256" key="1">
    <source>
        <dbReference type="SAM" id="SignalP"/>
    </source>
</evidence>
<feature type="chain" id="PRO_5039259709" evidence="1">
    <location>
        <begin position="21"/>
        <end position="50"/>
    </location>
</feature>
<evidence type="ECO:0000313" key="2">
    <source>
        <dbReference type="EMBL" id="QNS06425.1"/>
    </source>
</evidence>
<dbReference type="InterPro" id="IPR022566">
    <property type="entry name" value="DUF2613"/>
</dbReference>
<organism evidence="2 3">
    <name type="scientific">Streptomyces xanthii</name>
    <dbReference type="NCBI Taxonomy" id="2768069"/>
    <lineage>
        <taxon>Bacteria</taxon>
        <taxon>Bacillati</taxon>
        <taxon>Actinomycetota</taxon>
        <taxon>Actinomycetes</taxon>
        <taxon>Kitasatosporales</taxon>
        <taxon>Streptomycetaceae</taxon>
        <taxon>Streptomyces</taxon>
    </lineage>
</organism>
<protein>
    <submittedName>
        <fullName evidence="2">DUF2613 family protein</fullName>
    </submittedName>
</protein>
<dbReference type="AlphaFoldDB" id="A0A7H1BCH0"/>
<reference evidence="2 3" key="1">
    <citation type="submission" date="2020-09" db="EMBL/GenBank/DDBJ databases">
        <title>A novel species.</title>
        <authorList>
            <person name="Gao J."/>
        </authorList>
    </citation>
    <scope>NUCLEOTIDE SEQUENCE [LARGE SCALE GENOMIC DNA]</scope>
    <source>
        <strain evidence="2 3">CRXT-Y-14</strain>
    </source>
</reference>
<evidence type="ECO:0000313" key="3">
    <source>
        <dbReference type="Proteomes" id="UP000516428"/>
    </source>
</evidence>